<keyword evidence="1" id="KW-0805">Transcription regulation</keyword>
<dbReference type="Gene3D" id="1.10.10.60">
    <property type="entry name" value="Homeodomain-like"/>
    <property type="match status" value="1"/>
</dbReference>
<dbReference type="InterPro" id="IPR018062">
    <property type="entry name" value="HTH_AraC-typ_CS"/>
</dbReference>
<evidence type="ECO:0000313" key="6">
    <source>
        <dbReference type="Proteomes" id="UP000251891"/>
    </source>
</evidence>
<evidence type="ECO:0000256" key="1">
    <source>
        <dbReference type="ARBA" id="ARBA00023015"/>
    </source>
</evidence>
<dbReference type="OrthoDB" id="3992151at2"/>
<dbReference type="SUPFAM" id="SSF52317">
    <property type="entry name" value="Class I glutamine amidotransferase-like"/>
    <property type="match status" value="1"/>
</dbReference>
<dbReference type="Gene3D" id="3.40.50.880">
    <property type="match status" value="1"/>
</dbReference>
<evidence type="ECO:0000313" key="5">
    <source>
        <dbReference type="EMBL" id="RAY12428.1"/>
    </source>
</evidence>
<comment type="caution">
    <text evidence="5">The sequence shown here is derived from an EMBL/GenBank/DDBJ whole genome shotgun (WGS) entry which is preliminary data.</text>
</comment>
<dbReference type="PANTHER" id="PTHR43130:SF3">
    <property type="entry name" value="HTH-TYPE TRANSCRIPTIONAL REGULATOR RV1931C"/>
    <property type="match status" value="1"/>
</dbReference>
<keyword evidence="3" id="KW-0804">Transcription</keyword>
<dbReference type="PANTHER" id="PTHR43130">
    <property type="entry name" value="ARAC-FAMILY TRANSCRIPTIONAL REGULATOR"/>
    <property type="match status" value="1"/>
</dbReference>
<keyword evidence="6" id="KW-1185">Reference proteome</keyword>
<dbReference type="InterPro" id="IPR009057">
    <property type="entry name" value="Homeodomain-like_sf"/>
</dbReference>
<dbReference type="Pfam" id="PF01965">
    <property type="entry name" value="DJ-1_PfpI"/>
    <property type="match status" value="1"/>
</dbReference>
<dbReference type="Proteomes" id="UP000251891">
    <property type="component" value="Unassembled WGS sequence"/>
</dbReference>
<dbReference type="SMART" id="SM00342">
    <property type="entry name" value="HTH_ARAC"/>
    <property type="match status" value="1"/>
</dbReference>
<protein>
    <submittedName>
        <fullName evidence="5">GlxA family transcriptional regulator</fullName>
    </submittedName>
</protein>
<keyword evidence="2" id="KW-0238">DNA-binding</keyword>
<dbReference type="InterPro" id="IPR002818">
    <property type="entry name" value="DJ-1/PfpI"/>
</dbReference>
<accession>A0A365H083</accession>
<dbReference type="SUPFAM" id="SSF46689">
    <property type="entry name" value="Homeodomain-like"/>
    <property type="match status" value="2"/>
</dbReference>
<dbReference type="EMBL" id="QLYX01000013">
    <property type="protein sequence ID" value="RAY12428.1"/>
    <property type="molecule type" value="Genomic_DNA"/>
</dbReference>
<dbReference type="RefSeq" id="WP_111870484.1">
    <property type="nucleotide sequence ID" value="NZ_QLYX01000013.1"/>
</dbReference>
<dbReference type="GO" id="GO:0003700">
    <property type="term" value="F:DNA-binding transcription factor activity"/>
    <property type="evidence" value="ECO:0007669"/>
    <property type="project" value="InterPro"/>
</dbReference>
<gene>
    <name evidence="5" type="ORF">DPM19_25105</name>
</gene>
<dbReference type="InterPro" id="IPR018060">
    <property type="entry name" value="HTH_AraC"/>
</dbReference>
<sequence length="322" mass="33938">MVIIGYDGAELLDIACPADVFDTAAWFGARPGYRVEFVSLGGRPVRCSNGLALAAAPLEAVRGPLDTVLAAGGLGHTGAAADARVLTHLRRLAGLSRRVASVCTGATLLAAAGLLDGRRATTHWMFAAELAQRYPAVEVDPAPLYVRDGNVLTSAGVTSALDLSLAMVEDDHGPELSRAVARSLVTYLQRPGNQAQVSMFLAAPPPEHETVRKVMAHIADRPGDDLGSAALARLAGVSARHLTRLFRDQLGTTPARHVRAVRAETAAHLLVSTRLPLDAVARRCGFGCTETLRQAFAERYATSPSAYRRAHRASAGTLRAAG</sequence>
<dbReference type="Pfam" id="PF12833">
    <property type="entry name" value="HTH_18"/>
    <property type="match status" value="1"/>
</dbReference>
<reference evidence="5 6" key="1">
    <citation type="submission" date="2018-06" db="EMBL/GenBank/DDBJ databases">
        <title>Actinomadura craniellae sp. nov. isolated from marine sponge Craniella sp.</title>
        <authorList>
            <person name="Li L."/>
            <person name="Xu Q.H."/>
            <person name="Lin H.W."/>
            <person name="Lu Y.H."/>
        </authorList>
    </citation>
    <scope>NUCLEOTIDE SEQUENCE [LARGE SCALE GENOMIC DNA]</scope>
    <source>
        <strain evidence="5 6">LHW63021</strain>
    </source>
</reference>
<evidence type="ECO:0000256" key="3">
    <source>
        <dbReference type="ARBA" id="ARBA00023163"/>
    </source>
</evidence>
<dbReference type="AlphaFoldDB" id="A0A365H083"/>
<name>A0A365H083_9ACTN</name>
<organism evidence="5 6">
    <name type="scientific">Actinomadura craniellae</name>
    <dbReference type="NCBI Taxonomy" id="2231787"/>
    <lineage>
        <taxon>Bacteria</taxon>
        <taxon>Bacillati</taxon>
        <taxon>Actinomycetota</taxon>
        <taxon>Actinomycetes</taxon>
        <taxon>Streptosporangiales</taxon>
        <taxon>Thermomonosporaceae</taxon>
        <taxon>Actinomadura</taxon>
    </lineage>
</organism>
<evidence type="ECO:0000259" key="4">
    <source>
        <dbReference type="PROSITE" id="PS01124"/>
    </source>
</evidence>
<evidence type="ECO:0000256" key="2">
    <source>
        <dbReference type="ARBA" id="ARBA00023125"/>
    </source>
</evidence>
<dbReference type="PROSITE" id="PS01124">
    <property type="entry name" value="HTH_ARAC_FAMILY_2"/>
    <property type="match status" value="1"/>
</dbReference>
<dbReference type="InterPro" id="IPR029062">
    <property type="entry name" value="Class_I_gatase-like"/>
</dbReference>
<feature type="domain" description="HTH araC/xylS-type" evidence="4">
    <location>
        <begin position="212"/>
        <end position="310"/>
    </location>
</feature>
<dbReference type="GO" id="GO:0043565">
    <property type="term" value="F:sequence-specific DNA binding"/>
    <property type="evidence" value="ECO:0007669"/>
    <property type="project" value="InterPro"/>
</dbReference>
<dbReference type="InterPro" id="IPR052158">
    <property type="entry name" value="INH-QAR"/>
</dbReference>
<dbReference type="PROSITE" id="PS00041">
    <property type="entry name" value="HTH_ARAC_FAMILY_1"/>
    <property type="match status" value="1"/>
</dbReference>
<proteinExistence type="predicted"/>
<dbReference type="CDD" id="cd03137">
    <property type="entry name" value="GATase1_AraC_1"/>
    <property type="match status" value="1"/>
</dbReference>